<feature type="domain" description="Fibronectin type-III" evidence="4">
    <location>
        <begin position="269"/>
        <end position="355"/>
    </location>
</feature>
<evidence type="ECO:0000259" key="4">
    <source>
        <dbReference type="PROSITE" id="PS50853"/>
    </source>
</evidence>
<feature type="domain" description="Fibronectin type-III" evidence="4">
    <location>
        <begin position="1072"/>
        <end position="1163"/>
    </location>
</feature>
<keyword evidence="6" id="KW-1185">Reference proteome</keyword>
<dbReference type="Proteomes" id="UP001500141">
    <property type="component" value="Unassembled WGS sequence"/>
</dbReference>
<sequence>MQKNYNLKAIFLVFILSLFSNSSFYGQITTLDPSGNFKVNGYSGLWWDYQYKPTGSSTYTQSQIQYSASSSFVKLNPFISWDFRIRYYNSFGQPGVWEPEHTVNSNYFNISKSVGYNFNFNTSFLDEGWRGYRLQNTTSEYYSFIMESNYLVNGSSGKSIDMKWSSGYGMMMVSPKITDLSSDKMFSIYANSYQGAYSVVLGTMSNPYDPTTFHPLKTVNLPYGGYNKINVFLNNYVSNDQYIAIKSNGNYGEVFFDDFSYEQSVNCYDLTNVALNNISEHNATLSYNSNTASSYEINLKNLSTGATQTFTTNSSSYTFTNLAGLTNYEVKVRGNCAPDLYTNWSQVISFSTPCNIVTADYFTSFGEEYTIDPCWKKITYSTTITNSSSITVNSILAVSPKSGSKMVNIYASSELNQKGYLISPFISDLNTNKRIKFYLTSYGSDYVDRSITIGTMSNPADESTFVPLENIFPDDINQYNGYKVNGHFKQHIVYFNNYNQNLNHNYIAFKVNNSTNFNSINLYIDDFTYENSPSCKEPTNLKCIRTDFNYAKIKWTDFDQSSTEWEVEYGIKGFTIGTGTRISVNSNPFTINSNLIPNQEYDFYVRTKCGNNIYSNWSDRGTFKTKCSGFTVGYTTSFENESIQANNTCWSRTEPNIRNTFYANSFVEFITYPNGNTPVPLSGSTLARIFSRKDCPDPLVNEKSILITPRLTDLDSNKKILFSAYINSSMYSSINSIQIGTMSDIDDYTTFVPYQSITNELVVNQWKEYTVDFSSYTGSNQFIGIRIFSNSSSNDIVFIDNFKYLNNDCTRPGNLSAYQNGSSSALLNWNTNNNNSVNCEIEYGLEGFTLGTGQIIQVTQNPFVLNNLNSNSKYQFRVRNICNSGVVNWSDLYTFKVSCSVSSPFVENFDQYPATNAFLIPDFCWTVNDVSNDNLYGGVKNVYYENFNSPPNVGHFYNSNTAGKFIYFISPYLSDFDNTKKIKFWINNVREISTSQVLILGTLSNSVDFNTFTPYQTIDLANLPAYGKEINIDFSNYTGTNKHIAFKLSGENISDYFYIDDFQYLNNSNCTEPINVQLLNISSNSLKITWDNNSAQNTQIEYGPFGFIPGSGTILNSNTNEIVITNLQPTTKYDFYLRSNCSSNQSITIGPKTVETTCTIEPLPWLEDFSNLPQYGSNLLPECFEKLPGGTITSYNSPLVLNTNYYNPNHTLNGNGDSSYLWANNFSGPDGYRGIIVPMFNLMAGTTYTFSLDARKAYEYDAQSLRLFVGKGKKMHYMEAELSRLGTLSEYNYNTNSFSFTPITSGDYSFILHTQASGSTNMSLDNFKIIEGYTNIVTSNNDLFNFDNGNNNKLIIESTQNSFASIVTDVNNISNKVLKMSGSNNSSTWRVDQTNIWESNQNHITKVNMKINATSMTSLFLLFDLKQTFVNFNNESMFRVVVNGVVLGNIIRPTTNNQDIFKTFQYDLTPFVGGDIRISLQHIGKSSNDIGDNAYLDNLRFSPVPLLSTNENNFIGLKYYPNPVDNILNIENNSVISSVEILSVTGQSLFIKSFLTNNITIDTNNFAHGVYFIKITSENKSKTLKIIKD</sequence>
<keyword evidence="1 3" id="KW-0732">Signal</keyword>
<dbReference type="NCBIfam" id="TIGR04183">
    <property type="entry name" value="Por_Secre_tail"/>
    <property type="match status" value="1"/>
</dbReference>
<feature type="chain" id="PRO_5046027515" description="Fibronectin type-III domain-containing protein" evidence="3">
    <location>
        <begin position="26"/>
        <end position="1589"/>
    </location>
</feature>
<dbReference type="Pfam" id="PF18962">
    <property type="entry name" value="Por_Secre_tail"/>
    <property type="match status" value="1"/>
</dbReference>
<evidence type="ECO:0000313" key="5">
    <source>
        <dbReference type="EMBL" id="GAA4761241.1"/>
    </source>
</evidence>
<keyword evidence="2" id="KW-0677">Repeat</keyword>
<evidence type="ECO:0000256" key="3">
    <source>
        <dbReference type="SAM" id="SignalP"/>
    </source>
</evidence>
<dbReference type="CDD" id="cd00063">
    <property type="entry name" value="FN3"/>
    <property type="match status" value="3"/>
</dbReference>
<feature type="signal peptide" evidence="3">
    <location>
        <begin position="1"/>
        <end position="25"/>
    </location>
</feature>
<dbReference type="Pfam" id="PF00041">
    <property type="entry name" value="fn3"/>
    <property type="match status" value="1"/>
</dbReference>
<evidence type="ECO:0000313" key="6">
    <source>
        <dbReference type="Proteomes" id="UP001500141"/>
    </source>
</evidence>
<dbReference type="Gene3D" id="2.60.40.10">
    <property type="entry name" value="Immunoglobulins"/>
    <property type="match status" value="4"/>
</dbReference>
<proteinExistence type="predicted"/>
<dbReference type="InterPro" id="IPR026444">
    <property type="entry name" value="Secre_tail"/>
</dbReference>
<dbReference type="PANTHER" id="PTHR46708">
    <property type="entry name" value="TENASCIN"/>
    <property type="match status" value="1"/>
</dbReference>
<dbReference type="SUPFAM" id="SSF49265">
    <property type="entry name" value="Fibronectin type III"/>
    <property type="match status" value="3"/>
</dbReference>
<organism evidence="5 6">
    <name type="scientific">Flavobacterium hankyongi</name>
    <dbReference type="NCBI Taxonomy" id="1176532"/>
    <lineage>
        <taxon>Bacteria</taxon>
        <taxon>Pseudomonadati</taxon>
        <taxon>Bacteroidota</taxon>
        <taxon>Flavobacteriia</taxon>
        <taxon>Flavobacteriales</taxon>
        <taxon>Flavobacteriaceae</taxon>
        <taxon>Flavobacterium</taxon>
    </lineage>
</organism>
<dbReference type="InterPro" id="IPR050991">
    <property type="entry name" value="ECM_Regulatory_Proteins"/>
</dbReference>
<dbReference type="EMBL" id="BAABIP010000007">
    <property type="protein sequence ID" value="GAA4761241.1"/>
    <property type="molecule type" value="Genomic_DNA"/>
</dbReference>
<dbReference type="PANTHER" id="PTHR46708:SF11">
    <property type="entry name" value="RECEPTOR-TYPE TYROSINE-PROTEIN PHOSPHATASE ETA-LIKE"/>
    <property type="match status" value="1"/>
</dbReference>
<dbReference type="InterPro" id="IPR036116">
    <property type="entry name" value="FN3_sf"/>
</dbReference>
<gene>
    <name evidence="5" type="ORF">GCM10023230_07900</name>
</gene>
<dbReference type="InterPro" id="IPR003961">
    <property type="entry name" value="FN3_dom"/>
</dbReference>
<protein>
    <recommendedName>
        <fullName evidence="4">Fibronectin type-III domain-containing protein</fullName>
    </recommendedName>
</protein>
<dbReference type="RefSeq" id="WP_264544042.1">
    <property type="nucleotide sequence ID" value="NZ_BAABIP010000007.1"/>
</dbReference>
<name>A0ABP8ZN60_9FLAO</name>
<evidence type="ECO:0000256" key="1">
    <source>
        <dbReference type="ARBA" id="ARBA00022729"/>
    </source>
</evidence>
<dbReference type="SMART" id="SM00060">
    <property type="entry name" value="FN3"/>
    <property type="match status" value="3"/>
</dbReference>
<dbReference type="InterPro" id="IPR013783">
    <property type="entry name" value="Ig-like_fold"/>
</dbReference>
<reference evidence="6" key="1">
    <citation type="journal article" date="2019" name="Int. J. Syst. Evol. Microbiol.">
        <title>The Global Catalogue of Microorganisms (GCM) 10K type strain sequencing project: providing services to taxonomists for standard genome sequencing and annotation.</title>
        <authorList>
            <consortium name="The Broad Institute Genomics Platform"/>
            <consortium name="The Broad Institute Genome Sequencing Center for Infectious Disease"/>
            <person name="Wu L."/>
            <person name="Ma J."/>
        </authorList>
    </citation>
    <scope>NUCLEOTIDE SEQUENCE [LARGE SCALE GENOMIC DNA]</scope>
    <source>
        <strain evidence="6">JCM 18198</strain>
    </source>
</reference>
<accession>A0ABP8ZN60</accession>
<feature type="domain" description="Fibronectin type-III" evidence="4">
    <location>
        <begin position="537"/>
        <end position="628"/>
    </location>
</feature>
<dbReference type="NCBIfam" id="NF038128">
    <property type="entry name" value="choice_anch_J"/>
    <property type="match status" value="2"/>
</dbReference>
<comment type="caution">
    <text evidence="5">The sequence shown here is derived from an EMBL/GenBank/DDBJ whole genome shotgun (WGS) entry which is preliminary data.</text>
</comment>
<feature type="domain" description="Fibronectin type-III" evidence="4">
    <location>
        <begin position="811"/>
        <end position="900"/>
    </location>
</feature>
<evidence type="ECO:0000256" key="2">
    <source>
        <dbReference type="ARBA" id="ARBA00022737"/>
    </source>
</evidence>
<dbReference type="PROSITE" id="PS50853">
    <property type="entry name" value="FN3"/>
    <property type="match status" value="4"/>
</dbReference>